<proteinExistence type="predicted"/>
<comment type="caution">
    <text evidence="1">The sequence shown here is derived from an EMBL/GenBank/DDBJ whole genome shotgun (WGS) entry which is preliminary data.</text>
</comment>
<dbReference type="AlphaFoldDB" id="A0A250WPX9"/>
<gene>
    <name evidence="1" type="ORF">CEUSTIGMA_g352.t1</name>
</gene>
<dbReference type="STRING" id="1157962.A0A250WPX9"/>
<reference evidence="1 2" key="1">
    <citation type="submission" date="2017-08" db="EMBL/GenBank/DDBJ databases">
        <title>Acidophilic green algal genome provides insights into adaptation to an acidic environment.</title>
        <authorList>
            <person name="Hirooka S."/>
            <person name="Hirose Y."/>
            <person name="Kanesaki Y."/>
            <person name="Higuchi S."/>
            <person name="Fujiwara T."/>
            <person name="Onuma R."/>
            <person name="Era A."/>
            <person name="Ohbayashi R."/>
            <person name="Uzuka A."/>
            <person name="Nozaki H."/>
            <person name="Yoshikawa H."/>
            <person name="Miyagishima S.Y."/>
        </authorList>
    </citation>
    <scope>NUCLEOTIDE SEQUENCE [LARGE SCALE GENOMIC DNA]</scope>
    <source>
        <strain evidence="1 2">NIES-2499</strain>
    </source>
</reference>
<keyword evidence="2" id="KW-1185">Reference proteome</keyword>
<organism evidence="1 2">
    <name type="scientific">Chlamydomonas eustigma</name>
    <dbReference type="NCBI Taxonomy" id="1157962"/>
    <lineage>
        <taxon>Eukaryota</taxon>
        <taxon>Viridiplantae</taxon>
        <taxon>Chlorophyta</taxon>
        <taxon>core chlorophytes</taxon>
        <taxon>Chlorophyceae</taxon>
        <taxon>CS clade</taxon>
        <taxon>Chlamydomonadales</taxon>
        <taxon>Chlamydomonadaceae</taxon>
        <taxon>Chlamydomonas</taxon>
    </lineage>
</organism>
<evidence type="ECO:0008006" key="3">
    <source>
        <dbReference type="Google" id="ProtNLM"/>
    </source>
</evidence>
<dbReference type="Proteomes" id="UP000232323">
    <property type="component" value="Unassembled WGS sequence"/>
</dbReference>
<name>A0A250WPX9_9CHLO</name>
<dbReference type="OrthoDB" id="191686at2759"/>
<accession>A0A250WPX9</accession>
<evidence type="ECO:0000313" key="1">
    <source>
        <dbReference type="EMBL" id="GAX72897.1"/>
    </source>
</evidence>
<dbReference type="EMBL" id="BEGY01000001">
    <property type="protein sequence ID" value="GAX72897.1"/>
    <property type="molecule type" value="Genomic_DNA"/>
</dbReference>
<evidence type="ECO:0000313" key="2">
    <source>
        <dbReference type="Proteomes" id="UP000232323"/>
    </source>
</evidence>
<sequence length="207" mass="23670">MSLFGLTTLGPVDPVQDFSAPHQIYPFHEIPEEAYEEAFNKYLLGSNSQIATILEVDGDSSVLRASLGDMLRTLLGGRQPRKHELDAWFTALDFDRSAILGINEYRSCTQNLVEFSGNPKLAKEYTSFVHFNESWRRHNRVEYNLQQTNRAPMTTNQDIGWHSLKPGPTDRIFKGLSQTDVTKQEGRNAADYYGHFICGKFDRYTKK</sequence>
<protein>
    <recommendedName>
        <fullName evidence="3">EF-hand domain-containing protein</fullName>
    </recommendedName>
</protein>